<name>A0A0E1W6N5_BURPE</name>
<proteinExistence type="predicted"/>
<dbReference type="Proteomes" id="UP000001812">
    <property type="component" value="Chromosome I"/>
</dbReference>
<reference evidence="1" key="1">
    <citation type="submission" date="2009-05" db="EMBL/GenBank/DDBJ databases">
        <authorList>
            <person name="Harkins D.M."/>
            <person name="DeShazer D."/>
            <person name="Woods D.E."/>
            <person name="Brinkac L.M."/>
            <person name="Brown K.A."/>
            <person name="Hung G.C."/>
            <person name="Tuanyok A."/>
            <person name="Zhang B."/>
            <person name="Nierman W.C."/>
        </authorList>
    </citation>
    <scope>NUCLEOTIDE SEQUENCE [LARGE SCALE GENOMIC DNA]</scope>
    <source>
        <strain evidence="1">1710a</strain>
    </source>
</reference>
<dbReference type="EMBL" id="CM000832">
    <property type="protein sequence ID" value="EET08084.1"/>
    <property type="molecule type" value="Genomic_DNA"/>
</dbReference>
<gene>
    <name evidence="1" type="ORF">BURPS1710A_3193</name>
</gene>
<organism evidence="1">
    <name type="scientific">Burkholderia pseudomallei 1710a</name>
    <dbReference type="NCBI Taxonomy" id="320371"/>
    <lineage>
        <taxon>Bacteria</taxon>
        <taxon>Pseudomonadati</taxon>
        <taxon>Pseudomonadota</taxon>
        <taxon>Betaproteobacteria</taxon>
        <taxon>Burkholderiales</taxon>
        <taxon>Burkholderiaceae</taxon>
        <taxon>Burkholderia</taxon>
        <taxon>pseudomallei group</taxon>
    </lineage>
</organism>
<dbReference type="HOGENOM" id="CLU_3267011_0_0_4"/>
<evidence type="ECO:0000313" key="1">
    <source>
        <dbReference type="EMBL" id="EET08084.1"/>
    </source>
</evidence>
<dbReference type="AlphaFoldDB" id="A0A0E1W6N5"/>
<accession>A0A0E1W6N5</accession>
<sequence length="41" mass="4559">MRDAPHGACRLVAQPPSACATRRRQRRAACMQAARVVRLRA</sequence>
<protein>
    <submittedName>
        <fullName evidence="1">Uncharacterized protein</fullName>
    </submittedName>
</protein>